<dbReference type="Proteomes" id="UP000294664">
    <property type="component" value="Unassembled WGS sequence"/>
</dbReference>
<dbReference type="AlphaFoldDB" id="A0A4R3LY57"/>
<reference evidence="2 3" key="1">
    <citation type="submission" date="2019-03" db="EMBL/GenBank/DDBJ databases">
        <title>Genomic Encyclopedia of Type Strains, Phase IV (KMG-IV): sequencing the most valuable type-strain genomes for metagenomic binning, comparative biology and taxonomic classification.</title>
        <authorList>
            <person name="Goeker M."/>
        </authorList>
    </citation>
    <scope>NUCLEOTIDE SEQUENCE [LARGE SCALE GENOMIC DNA]</scope>
    <source>
        <strain evidence="2 3">DSM 9035</strain>
    </source>
</reference>
<dbReference type="PANTHER" id="PTHR47708">
    <property type="match status" value="1"/>
</dbReference>
<protein>
    <submittedName>
        <fullName evidence="2">Uncharacterized protein DUF1446</fullName>
    </submittedName>
</protein>
<keyword evidence="3" id="KW-1185">Reference proteome</keyword>
<sequence>MVDMVRIGSGAGFAGDRTDAAIPVAAALAQLDGPRFLIFETLAERTLALCQLARRADPAKGYSPAMEKLIAPVLATCLEAGIRIVGNFGAANPEAAAARLAALAQAAGLSPRIGVVTGSDLTARLGPADLAARETGGTLLAGRSAITSADAYIGAGAIAEALDLGADIVVTGRVADPALALGPLIHAFGWGDTDWDLLAAGTLAGHLLECGSQVSGGYFADPGIKDVPGLAEIGYPIAEIARDGSFVLTKPAGTGGRIDRFTVIEQMLYEIHDPAAYLTPDVVMDLTGVAVAAIGPDRVKVSGARGKPRPDTLKATVCFAAGFLAEAEISYAGPNAAARARLAADVIRARMARRAPGLALRIDAIGIASLFNDTPGATLGALFPSAAADDVRLRFAAQSEDGAALDLLLDEVEGLYCAGPAGGAGVRRHLVPRLASASCLVEREFSAPRAELYGAPR</sequence>
<proteinExistence type="predicted"/>
<gene>
    <name evidence="2" type="ORF">EDC64_104181</name>
</gene>
<dbReference type="InterPro" id="IPR010839">
    <property type="entry name" value="AtuA_N"/>
</dbReference>
<dbReference type="Pfam" id="PF07287">
    <property type="entry name" value="AtuA"/>
    <property type="match status" value="1"/>
</dbReference>
<comment type="caution">
    <text evidence="2">The sequence shown here is derived from an EMBL/GenBank/DDBJ whole genome shotgun (WGS) entry which is preliminary data.</text>
</comment>
<dbReference type="RefSeq" id="WP_132030962.1">
    <property type="nucleotide sequence ID" value="NZ_SMAI01000004.1"/>
</dbReference>
<dbReference type="PANTHER" id="PTHR47708:SF2">
    <property type="entry name" value="SI:CH73-132F6.5"/>
    <property type="match status" value="1"/>
</dbReference>
<evidence type="ECO:0000313" key="3">
    <source>
        <dbReference type="Proteomes" id="UP000294664"/>
    </source>
</evidence>
<accession>A0A4R3LY57</accession>
<name>A0A4R3LY57_9HYPH</name>
<evidence type="ECO:0000313" key="2">
    <source>
        <dbReference type="EMBL" id="TCT05624.1"/>
    </source>
</evidence>
<dbReference type="EMBL" id="SMAI01000004">
    <property type="protein sequence ID" value="TCT05624.1"/>
    <property type="molecule type" value="Genomic_DNA"/>
</dbReference>
<feature type="domain" description="Acyclic terpene utilisation N-terminal" evidence="1">
    <location>
        <begin position="5"/>
        <end position="449"/>
    </location>
</feature>
<dbReference type="OrthoDB" id="9763456at2"/>
<organism evidence="2 3">
    <name type="scientific">Aquabacter spiritensis</name>
    <dbReference type="NCBI Taxonomy" id="933073"/>
    <lineage>
        <taxon>Bacteria</taxon>
        <taxon>Pseudomonadati</taxon>
        <taxon>Pseudomonadota</taxon>
        <taxon>Alphaproteobacteria</taxon>
        <taxon>Hyphomicrobiales</taxon>
        <taxon>Xanthobacteraceae</taxon>
        <taxon>Aquabacter</taxon>
    </lineage>
</organism>
<evidence type="ECO:0000259" key="1">
    <source>
        <dbReference type="Pfam" id="PF07287"/>
    </source>
</evidence>